<feature type="region of interest" description="Disordered" evidence="1">
    <location>
        <begin position="1"/>
        <end position="24"/>
    </location>
</feature>
<dbReference type="Proteomes" id="UP000317835">
    <property type="component" value="Chromosome"/>
</dbReference>
<feature type="transmembrane region" description="Helical" evidence="2">
    <location>
        <begin position="240"/>
        <end position="262"/>
    </location>
</feature>
<sequence length="858" mass="92786">MATEPTDADRTPDTTSAPGWSPSPRPRGLGDVLALLAWTGAIVAFFWDVVSMRAALFYFDVTEINLPYRDFFADELKAGRFSRWFPGVYCGMPLYSESQAGYLHPLKYLLYPWMETWRAFGLDTVGSIWLTGLGTYGWLRRHVGPIGALTGASLFALSGFMWAHLIHTSMINALASVPLAFWALECAWDGGRLRGVALGALALACQIFAGHLQDFLLSSMAIGVYGLYRASIERGARGRLTVLTLAAAIPVLGSVLSAVQWIPSKELLDRSPRAEGLTWDGLTYGSWSPELLPTLVLREAYGTRARDTDWMDGFYPYHEMNTYMGVIGLALAVVGMSGRRDRWGAFWPILATVGGLLMLGRFTFLMDHAHEIPVLGSSRIPVRFHLWVSLAVAALAAIGADRLARPGEVRLRWAALAVAALVLASIPIMLVVYAPAFRVPDPWPKPYHQDRYRWLGRELAEAGARTAGLTILGLGLAIAAARRSGRGRTIAAAGLPLVVIAELLGAHWNDVVTIDPAYWTDPPASAVRIKADPDHGRVVGVARFSAGEPGYASFPIDFMAVRDTLAWSLPPAYGLDSVMGETPMIPRRWKRFMDATSGSLTQASVASASHVLYGSPGGIPDWPPPEQLGTAFVFTNPSPSPRARLMGRPAYATGEDEAVALLGRLGPEILRRVVVEDPDRPLPADAEAGGRAEVVADLPERVAVRTRSDGPSYLVLADTFDPGWSATVDGEPAPIRPAFVNFRAVYLTAGDHEVVFRYRPAGFGLGLAISGTGAVMALGMLVSRKRVARLGGEHGPVGWPGWWPWVAAVLASAIVAASTVSLGPEGVRPHPRWSIGLHGFTWGAGIEAMQREPIVDRP</sequence>
<feature type="transmembrane region" description="Helical" evidence="2">
    <location>
        <begin position="32"/>
        <end position="59"/>
    </location>
</feature>
<evidence type="ECO:0000313" key="4">
    <source>
        <dbReference type="Proteomes" id="UP000317835"/>
    </source>
</evidence>
<feature type="transmembrane region" description="Helical" evidence="2">
    <location>
        <begin position="761"/>
        <end position="782"/>
    </location>
</feature>
<dbReference type="PANTHER" id="PTHR38454:SF1">
    <property type="entry name" value="INTEGRAL MEMBRANE PROTEIN"/>
    <property type="match status" value="1"/>
</dbReference>
<keyword evidence="2" id="KW-1133">Transmembrane helix</keyword>
<dbReference type="KEGG" id="tpla:ElP_17500"/>
<evidence type="ECO:0000256" key="2">
    <source>
        <dbReference type="SAM" id="Phobius"/>
    </source>
</evidence>
<feature type="transmembrane region" description="Helical" evidence="2">
    <location>
        <begin position="802"/>
        <end position="822"/>
    </location>
</feature>
<dbReference type="Pfam" id="PF09586">
    <property type="entry name" value="YfhO"/>
    <property type="match status" value="1"/>
</dbReference>
<feature type="transmembrane region" description="Helical" evidence="2">
    <location>
        <begin position="196"/>
        <end position="228"/>
    </location>
</feature>
<feature type="transmembrane region" description="Helical" evidence="2">
    <location>
        <begin position="462"/>
        <end position="481"/>
    </location>
</feature>
<accession>A0A518GZ28</accession>
<evidence type="ECO:0000313" key="3">
    <source>
        <dbReference type="EMBL" id="QDV33870.1"/>
    </source>
</evidence>
<gene>
    <name evidence="3" type="ORF">ElP_17500</name>
</gene>
<reference evidence="3 4" key="1">
    <citation type="submission" date="2019-02" db="EMBL/GenBank/DDBJ databases">
        <title>Deep-cultivation of Planctomycetes and their phenomic and genomic characterization uncovers novel biology.</title>
        <authorList>
            <person name="Wiegand S."/>
            <person name="Jogler M."/>
            <person name="Boedeker C."/>
            <person name="Pinto D."/>
            <person name="Vollmers J."/>
            <person name="Rivas-Marin E."/>
            <person name="Kohn T."/>
            <person name="Peeters S.H."/>
            <person name="Heuer A."/>
            <person name="Rast P."/>
            <person name="Oberbeckmann S."/>
            <person name="Bunk B."/>
            <person name="Jeske O."/>
            <person name="Meyerdierks A."/>
            <person name="Storesund J.E."/>
            <person name="Kallscheuer N."/>
            <person name="Luecker S."/>
            <person name="Lage O.M."/>
            <person name="Pohl T."/>
            <person name="Merkel B.J."/>
            <person name="Hornburger P."/>
            <person name="Mueller R.-W."/>
            <person name="Bruemmer F."/>
            <person name="Labrenz M."/>
            <person name="Spormann A.M."/>
            <person name="Op den Camp H."/>
            <person name="Overmann J."/>
            <person name="Amann R."/>
            <person name="Jetten M.S.M."/>
            <person name="Mascher T."/>
            <person name="Medema M.H."/>
            <person name="Devos D.P."/>
            <person name="Kaster A.-K."/>
            <person name="Ovreas L."/>
            <person name="Rohde M."/>
            <person name="Galperin M.Y."/>
            <person name="Jogler C."/>
        </authorList>
    </citation>
    <scope>NUCLEOTIDE SEQUENCE [LARGE SCALE GENOMIC DNA]</scope>
    <source>
        <strain evidence="3 4">ElP</strain>
    </source>
</reference>
<keyword evidence="2" id="KW-0472">Membrane</keyword>
<proteinExistence type="predicted"/>
<feature type="transmembrane region" description="Helical" evidence="2">
    <location>
        <begin position="384"/>
        <end position="401"/>
    </location>
</feature>
<feature type="transmembrane region" description="Helical" evidence="2">
    <location>
        <begin position="320"/>
        <end position="338"/>
    </location>
</feature>
<dbReference type="RefSeq" id="WP_231749576.1">
    <property type="nucleotide sequence ID" value="NZ_CP036426.1"/>
</dbReference>
<dbReference type="EMBL" id="CP036426">
    <property type="protein sequence ID" value="QDV33870.1"/>
    <property type="molecule type" value="Genomic_DNA"/>
</dbReference>
<organism evidence="3 4">
    <name type="scientific">Tautonia plasticadhaerens</name>
    <dbReference type="NCBI Taxonomy" id="2527974"/>
    <lineage>
        <taxon>Bacteria</taxon>
        <taxon>Pseudomonadati</taxon>
        <taxon>Planctomycetota</taxon>
        <taxon>Planctomycetia</taxon>
        <taxon>Isosphaerales</taxon>
        <taxon>Isosphaeraceae</taxon>
        <taxon>Tautonia</taxon>
    </lineage>
</organism>
<dbReference type="PANTHER" id="PTHR38454">
    <property type="entry name" value="INTEGRAL MEMBRANE PROTEIN-RELATED"/>
    <property type="match status" value="1"/>
</dbReference>
<protein>
    <submittedName>
        <fullName evidence="3">Bacterial membrane protein YfhO</fullName>
    </submittedName>
</protein>
<evidence type="ECO:0000256" key="1">
    <source>
        <dbReference type="SAM" id="MobiDB-lite"/>
    </source>
</evidence>
<keyword evidence="2" id="KW-0812">Transmembrane</keyword>
<dbReference type="InterPro" id="IPR018580">
    <property type="entry name" value="Uncharacterised_YfhO"/>
</dbReference>
<feature type="transmembrane region" description="Helical" evidence="2">
    <location>
        <begin position="117"/>
        <end position="139"/>
    </location>
</feature>
<name>A0A518GZ28_9BACT</name>
<keyword evidence="4" id="KW-1185">Reference proteome</keyword>
<feature type="transmembrane region" description="Helical" evidence="2">
    <location>
        <begin position="413"/>
        <end position="436"/>
    </location>
</feature>
<feature type="transmembrane region" description="Helical" evidence="2">
    <location>
        <begin position="345"/>
        <end position="364"/>
    </location>
</feature>
<dbReference type="AlphaFoldDB" id="A0A518GZ28"/>